<organism evidence="2 3">
    <name type="scientific">Panagrolaimus superbus</name>
    <dbReference type="NCBI Taxonomy" id="310955"/>
    <lineage>
        <taxon>Eukaryota</taxon>
        <taxon>Metazoa</taxon>
        <taxon>Ecdysozoa</taxon>
        <taxon>Nematoda</taxon>
        <taxon>Chromadorea</taxon>
        <taxon>Rhabditida</taxon>
        <taxon>Tylenchina</taxon>
        <taxon>Panagrolaimomorpha</taxon>
        <taxon>Panagrolaimoidea</taxon>
        <taxon>Panagrolaimidae</taxon>
        <taxon>Panagrolaimus</taxon>
    </lineage>
</organism>
<accession>A0A914YAY1</accession>
<protein>
    <submittedName>
        <fullName evidence="3">Uncharacterized protein</fullName>
    </submittedName>
</protein>
<evidence type="ECO:0000313" key="2">
    <source>
        <dbReference type="Proteomes" id="UP000887577"/>
    </source>
</evidence>
<evidence type="ECO:0000313" key="3">
    <source>
        <dbReference type="WBParaSite" id="PSU_v2.g16578.t1"/>
    </source>
</evidence>
<dbReference type="WBParaSite" id="PSU_v2.g16578.t1">
    <property type="protein sequence ID" value="PSU_v2.g16578.t1"/>
    <property type="gene ID" value="PSU_v2.g16578"/>
</dbReference>
<name>A0A914YAY1_9BILA</name>
<keyword evidence="1" id="KW-0732">Signal</keyword>
<feature type="chain" id="PRO_5036788244" evidence="1">
    <location>
        <begin position="23"/>
        <end position="178"/>
    </location>
</feature>
<dbReference type="Proteomes" id="UP000887577">
    <property type="component" value="Unplaced"/>
</dbReference>
<dbReference type="AlphaFoldDB" id="A0A914YAY1"/>
<sequence length="178" mass="18708">MGALAIPLLLSACMCVAGTAQARDISVTDGKGHYLPYKPGMALPKGVAAPLDGYSHADLLLAAAQPIEAQMKARGLDPTLTRESLFAMAGVLNEALEAKSAEYQIATDLQKAGDSPKARHEAVTALAKRFGLLTVDATYDSLKGSPLLSLDKQFLNDYINNAGNGVASYIMKLDTAAR</sequence>
<evidence type="ECO:0000256" key="1">
    <source>
        <dbReference type="SAM" id="SignalP"/>
    </source>
</evidence>
<proteinExistence type="predicted"/>
<feature type="signal peptide" evidence="1">
    <location>
        <begin position="1"/>
        <end position="22"/>
    </location>
</feature>
<reference evidence="3" key="1">
    <citation type="submission" date="2022-11" db="UniProtKB">
        <authorList>
            <consortium name="WormBaseParasite"/>
        </authorList>
    </citation>
    <scope>IDENTIFICATION</scope>
</reference>
<keyword evidence="2" id="KW-1185">Reference proteome</keyword>